<dbReference type="PANTHER" id="PTHR46828">
    <property type="entry name" value="ENDO-1,4-BETA-XYLANASE A-RELATED"/>
    <property type="match status" value="1"/>
</dbReference>
<keyword evidence="8 11" id="KW-0119">Carbohydrate metabolism</keyword>
<dbReference type="PANTHER" id="PTHR46828:SF4">
    <property type="entry name" value="ENDO-1,4-BETA-XYLANASE"/>
    <property type="match status" value="1"/>
</dbReference>
<dbReference type="PROSITE" id="PS51761">
    <property type="entry name" value="GH11_3"/>
    <property type="match status" value="1"/>
</dbReference>
<evidence type="ECO:0000259" key="14">
    <source>
        <dbReference type="PROSITE" id="PS51761"/>
    </source>
</evidence>
<evidence type="ECO:0000256" key="7">
    <source>
        <dbReference type="ARBA" id="ARBA00022801"/>
    </source>
</evidence>
<feature type="domain" description="GH11" evidence="14">
    <location>
        <begin position="42"/>
        <end position="230"/>
    </location>
</feature>
<dbReference type="Gene3D" id="2.60.120.180">
    <property type="match status" value="1"/>
</dbReference>
<evidence type="ECO:0000256" key="2">
    <source>
        <dbReference type="ARBA" id="ARBA00004851"/>
    </source>
</evidence>
<protein>
    <recommendedName>
        <fullName evidence="4 11">Endo-1,4-beta-xylanase</fullName>
        <ecNumber evidence="4 11">3.2.1.8</ecNumber>
    </recommendedName>
</protein>
<feature type="chain" id="PRO_5003218909" description="Endo-1,4-beta-xylanase" evidence="13">
    <location>
        <begin position="20"/>
        <end position="231"/>
    </location>
</feature>
<dbReference type="InterPro" id="IPR001137">
    <property type="entry name" value="Glyco_hydro_11"/>
</dbReference>
<feature type="signal peptide" evidence="13">
    <location>
        <begin position="1"/>
        <end position="19"/>
    </location>
</feature>
<feature type="active site" description="Nucleophile" evidence="11">
    <location>
        <position position="128"/>
    </location>
</feature>
<keyword evidence="10 11" id="KW-0624">Polysaccharide degradation</keyword>
<comment type="similarity">
    <text evidence="3 11 12">Belongs to the glycosyl hydrolase 11 (cellulase G) family.</text>
</comment>
<evidence type="ECO:0000256" key="5">
    <source>
        <dbReference type="ARBA" id="ARBA00022651"/>
    </source>
</evidence>
<evidence type="ECO:0000313" key="15">
    <source>
        <dbReference type="EMBL" id="ADT91959.1"/>
    </source>
</evidence>
<evidence type="ECO:0000256" key="13">
    <source>
        <dbReference type="SAM" id="SignalP"/>
    </source>
</evidence>
<comment type="catalytic activity">
    <reaction evidence="1 11 12">
        <text>Endohydrolysis of (1-&gt;4)-beta-D-xylosidic linkages in xylans.</text>
        <dbReference type="EC" id="3.2.1.8"/>
    </reaction>
</comment>
<dbReference type="GO" id="GO:0045493">
    <property type="term" value="P:xylan catabolic process"/>
    <property type="evidence" value="ECO:0007669"/>
    <property type="project" value="UniProtKB-UniRule"/>
</dbReference>
<evidence type="ECO:0000256" key="9">
    <source>
        <dbReference type="ARBA" id="ARBA00023295"/>
    </source>
</evidence>
<dbReference type="UniPathway" id="UPA00114"/>
<gene>
    <name evidence="15" type="primary">xynY</name>
</gene>
<dbReference type="AlphaFoldDB" id="E7DVW3"/>
<accession>E7DVW3</accession>
<dbReference type="InterPro" id="IPR013319">
    <property type="entry name" value="GH11/12"/>
</dbReference>
<keyword evidence="5 11" id="KW-0858">Xylan degradation</keyword>
<name>E7DVW3_9EURO</name>
<evidence type="ECO:0000256" key="6">
    <source>
        <dbReference type="ARBA" id="ARBA00022729"/>
    </source>
</evidence>
<evidence type="ECO:0000256" key="12">
    <source>
        <dbReference type="RuleBase" id="RU362015"/>
    </source>
</evidence>
<keyword evidence="7 11" id="KW-0378">Hydrolase</keyword>
<feature type="active site" description="Proton donor" evidence="11">
    <location>
        <position position="217"/>
    </location>
</feature>
<organism evidence="15">
    <name type="scientific">Penicillium sp. LYG 0704</name>
    <dbReference type="NCBI Taxonomy" id="937255"/>
    <lineage>
        <taxon>Eukaryota</taxon>
        <taxon>Fungi</taxon>
        <taxon>Dikarya</taxon>
        <taxon>Ascomycota</taxon>
        <taxon>Pezizomycotina</taxon>
        <taxon>Eurotiomycetes</taxon>
        <taxon>Eurotiomycetidae</taxon>
        <taxon>Eurotiales</taxon>
        <taxon>Aspergillaceae</taxon>
        <taxon>Penicillium</taxon>
    </lineage>
</organism>
<dbReference type="Pfam" id="PF00457">
    <property type="entry name" value="Glyco_hydro_11"/>
    <property type="match status" value="1"/>
</dbReference>
<evidence type="ECO:0000256" key="10">
    <source>
        <dbReference type="ARBA" id="ARBA00023326"/>
    </source>
</evidence>
<evidence type="ECO:0000256" key="11">
    <source>
        <dbReference type="PROSITE-ProRule" id="PRU01097"/>
    </source>
</evidence>
<evidence type="ECO:0000256" key="3">
    <source>
        <dbReference type="ARBA" id="ARBA00007792"/>
    </source>
</evidence>
<comment type="pathway">
    <text evidence="2 11 12">Glycan degradation; xylan degradation.</text>
</comment>
<dbReference type="InterPro" id="IPR033123">
    <property type="entry name" value="GH11_dom"/>
</dbReference>
<evidence type="ECO:0000256" key="1">
    <source>
        <dbReference type="ARBA" id="ARBA00000681"/>
    </source>
</evidence>
<proteinExistence type="evidence at transcript level"/>
<dbReference type="InterPro" id="IPR013320">
    <property type="entry name" value="ConA-like_dom_sf"/>
</dbReference>
<dbReference type="GO" id="GO:0031176">
    <property type="term" value="F:endo-1,4-beta-xylanase activity"/>
    <property type="evidence" value="ECO:0007669"/>
    <property type="project" value="UniProtKB-UniRule"/>
</dbReference>
<evidence type="ECO:0000256" key="8">
    <source>
        <dbReference type="ARBA" id="ARBA00023277"/>
    </source>
</evidence>
<dbReference type="InterPro" id="IPR033119">
    <property type="entry name" value="GH11_AS_2"/>
</dbReference>
<dbReference type="EMBL" id="HQ383923">
    <property type="protein sequence ID" value="ADT91959.1"/>
    <property type="molecule type" value="mRNA"/>
</dbReference>
<dbReference type="SUPFAM" id="SSF49899">
    <property type="entry name" value="Concanavalin A-like lectins/glucanases"/>
    <property type="match status" value="1"/>
</dbReference>
<keyword evidence="9 11" id="KW-0326">Glycosidase</keyword>
<sequence length="231" mass="24846">MVALSTLFVTFFYIAASLAAPANPETKKDVDLEARGPHDFFLGADNALGRRASINYDQDYTTDNTVSYSPTSTGFSVNWSNSQDFVVGVGWQTGTTSPITFGGSFSVASGSGTGLLSVYGWTTDPLVEYYVIENALNPPQQGTIKGTFTSDGSTYTIWENQRVNEPSIVGTATFNQYISIRNSPRSSGTVTIENHFKEWASLGLDLGTFNYQVIAVEGWSSSGSASQTVSN</sequence>
<dbReference type="FunFam" id="2.60.120.180:FF:000002">
    <property type="entry name" value="Endo-1,4-beta-xylanase A"/>
    <property type="match status" value="1"/>
</dbReference>
<dbReference type="PROSITE" id="PS00777">
    <property type="entry name" value="GH11_2"/>
    <property type="match status" value="1"/>
</dbReference>
<dbReference type="PRINTS" id="PR00911">
    <property type="entry name" value="GLHYDRLASE11"/>
</dbReference>
<evidence type="ECO:0000256" key="4">
    <source>
        <dbReference type="ARBA" id="ARBA00012590"/>
    </source>
</evidence>
<dbReference type="EC" id="3.2.1.8" evidence="4 11"/>
<keyword evidence="6 13" id="KW-0732">Signal</keyword>
<reference evidence="15" key="1">
    <citation type="submission" date="2010-10" db="EMBL/GenBank/DDBJ databases">
        <title>Purification and gene cloning of acidic xylanase from Penicillium sp. LY G 0704.</title>
        <authorList>
            <person name="Lee Y.G."/>
            <person name="Chung K.-C."/>
            <person name="Lee J.C."/>
            <person name="Bae H.-J."/>
        </authorList>
    </citation>
    <scope>NUCLEOTIDE SEQUENCE</scope>
    <source>
        <strain evidence="15">LYG 0704</strain>
    </source>
</reference>